<evidence type="ECO:0000313" key="2">
    <source>
        <dbReference type="EMBL" id="TCM67841.1"/>
    </source>
</evidence>
<sequence length="167" mass="20059">MKTVKLQLYSGFMTLLMAFIVGLFFYIFVRILSSIEPKYQIEKPPLTVEQYLADRPADMRYLYTTAQAVFREQLPPITTDNFAWAMSKWRTFEFKISSQYISDEIFEKVYLERFIEQGWQLTRSERSLYRLQDKQHNQVYITEVSSNTAQIWSIQFYSNYGNYYSDD</sequence>
<dbReference type="OrthoDB" id="9898470at2"/>
<keyword evidence="1" id="KW-0812">Transmembrane</keyword>
<name>A0A4R1XXD2_ACICA</name>
<dbReference type="EMBL" id="SLVJ01000007">
    <property type="protein sequence ID" value="TCM67841.1"/>
    <property type="molecule type" value="Genomic_DNA"/>
</dbReference>
<dbReference type="AlphaFoldDB" id="A0A4R1XXD2"/>
<organism evidence="2 3">
    <name type="scientific">Acinetobacter calcoaceticus</name>
    <dbReference type="NCBI Taxonomy" id="471"/>
    <lineage>
        <taxon>Bacteria</taxon>
        <taxon>Pseudomonadati</taxon>
        <taxon>Pseudomonadota</taxon>
        <taxon>Gammaproteobacteria</taxon>
        <taxon>Moraxellales</taxon>
        <taxon>Moraxellaceae</taxon>
        <taxon>Acinetobacter</taxon>
        <taxon>Acinetobacter calcoaceticus/baumannii complex</taxon>
    </lineage>
</organism>
<keyword evidence="3" id="KW-1185">Reference proteome</keyword>
<dbReference type="Proteomes" id="UP000294963">
    <property type="component" value="Unassembled WGS sequence"/>
</dbReference>
<evidence type="ECO:0000256" key="1">
    <source>
        <dbReference type="SAM" id="Phobius"/>
    </source>
</evidence>
<proteinExistence type="predicted"/>
<evidence type="ECO:0000313" key="3">
    <source>
        <dbReference type="Proteomes" id="UP000294963"/>
    </source>
</evidence>
<gene>
    <name evidence="2" type="ORF">EC844_107136</name>
</gene>
<feature type="transmembrane region" description="Helical" evidence="1">
    <location>
        <begin position="6"/>
        <end position="29"/>
    </location>
</feature>
<keyword evidence="1" id="KW-0472">Membrane</keyword>
<protein>
    <submittedName>
        <fullName evidence="2">Uncharacterized protein</fullName>
    </submittedName>
</protein>
<keyword evidence="1" id="KW-1133">Transmembrane helix</keyword>
<accession>A0A4R1XXD2</accession>
<comment type="caution">
    <text evidence="2">The sequence shown here is derived from an EMBL/GenBank/DDBJ whole genome shotgun (WGS) entry which is preliminary data.</text>
</comment>
<reference evidence="2 3" key="1">
    <citation type="submission" date="2019-03" db="EMBL/GenBank/DDBJ databases">
        <title>Genomic analyses of the natural microbiome of Caenorhabditis elegans.</title>
        <authorList>
            <person name="Samuel B."/>
        </authorList>
    </citation>
    <scope>NUCLEOTIDE SEQUENCE [LARGE SCALE GENOMIC DNA]</scope>
    <source>
        <strain evidence="2 3">JUb89</strain>
    </source>
</reference>